<feature type="domain" description="Replicative helicase loading/DNA remodeling protein DnaB N-terminal winged helix" evidence="4">
    <location>
        <begin position="21"/>
        <end position="193"/>
    </location>
</feature>
<evidence type="ECO:0000313" key="5">
    <source>
        <dbReference type="EMBL" id="QNM11559.1"/>
    </source>
</evidence>
<dbReference type="Pfam" id="PF25888">
    <property type="entry name" value="WHD_DnaB"/>
    <property type="match status" value="1"/>
</dbReference>
<evidence type="ECO:0000313" key="6">
    <source>
        <dbReference type="Proteomes" id="UP000515856"/>
    </source>
</evidence>
<evidence type="ECO:0000259" key="4">
    <source>
        <dbReference type="Pfam" id="PF25888"/>
    </source>
</evidence>
<dbReference type="InterPro" id="IPR034829">
    <property type="entry name" value="DnaD-like_sf"/>
</dbReference>
<dbReference type="EMBL" id="CP060636">
    <property type="protein sequence ID" value="QNM11559.1"/>
    <property type="molecule type" value="Genomic_DNA"/>
</dbReference>
<evidence type="ECO:0000256" key="1">
    <source>
        <dbReference type="ARBA" id="ARBA00093462"/>
    </source>
</evidence>
<dbReference type="Proteomes" id="UP000515856">
    <property type="component" value="Chromosome"/>
</dbReference>
<accession>A0A7G9GL77</accession>
<organism evidence="5 6">
    <name type="scientific">[Eubacterium] hominis</name>
    <dbReference type="NCBI Taxonomy" id="2764325"/>
    <lineage>
        <taxon>Bacteria</taxon>
        <taxon>Bacillati</taxon>
        <taxon>Bacillota</taxon>
        <taxon>Erysipelotrichia</taxon>
        <taxon>Erysipelotrichales</taxon>
        <taxon>Erysipelotrichaceae</taxon>
        <taxon>Amedibacillus</taxon>
    </lineage>
</organism>
<feature type="domain" description="DnaB/C C-terminal" evidence="3">
    <location>
        <begin position="275"/>
        <end position="345"/>
    </location>
</feature>
<dbReference type="InterPro" id="IPR006343">
    <property type="entry name" value="DnaB/C_C"/>
</dbReference>
<dbReference type="AlphaFoldDB" id="A0A7G9GL77"/>
<reference evidence="5 6" key="1">
    <citation type="submission" date="2020-08" db="EMBL/GenBank/DDBJ databases">
        <authorList>
            <person name="Liu C."/>
            <person name="Sun Q."/>
        </authorList>
    </citation>
    <scope>NUCLEOTIDE SEQUENCE [LARGE SCALE GENOMIC DNA]</scope>
    <source>
        <strain evidence="5 6">NSJ-61</strain>
    </source>
</reference>
<gene>
    <name evidence="5" type="ORF">H9Q80_15100</name>
</gene>
<keyword evidence="6" id="KW-1185">Reference proteome</keyword>
<protein>
    <submittedName>
        <fullName evidence="5">DnaD domain protein</fullName>
    </submittedName>
</protein>
<feature type="region of interest" description="Disordered" evidence="2">
    <location>
        <begin position="347"/>
        <end position="379"/>
    </location>
</feature>
<dbReference type="InterPro" id="IPR058660">
    <property type="entry name" value="WHD_DnaB"/>
</dbReference>
<dbReference type="RefSeq" id="WP_117452423.1">
    <property type="nucleotide sequence ID" value="NZ_CP060636.1"/>
</dbReference>
<dbReference type="Pfam" id="PF07261">
    <property type="entry name" value="DnaB_2"/>
    <property type="match status" value="1"/>
</dbReference>
<comment type="similarity">
    <text evidence="1">Belongs to the DnaB/DnaD family.</text>
</comment>
<sequence length="398" mass="46322">MLMKEDKCKIEICGEISNETLASFTMLYAPLIKQDAVTLYQTLLAIGTRHAKIKNHLLIANITGLSMEVIEKNRRILEQYLLMKTYYDALHNAYIYQVFMPKKGSEFLRHEVFGRLYMKEMGKQVYEFNKLCFAPAIEDKKGYQEITIPFENVLKEDWEDSQEELFKKMKPKQDILTQNDIPLSFNFDRFLTGYSTMIFPLKARSGENLHAIGELATIHGISEMEMRKLVSQCIDLKNGRLNLEALKKKCRNAKPVYEEKQQDPYGLPPVIFLQKKQRGVKVSHADKFLIENLITDFKMKPEVVNVLIEYVLETTNQRFTRNYVEKVAGVWVRLGIDTKEKALAQIEEEKQKGKPKPNVEKKQLPAWYHDQDSVQSNQQVDEEALEKMLKELEGEQHG</sequence>
<dbReference type="Gene3D" id="1.10.10.630">
    <property type="entry name" value="DnaD domain-like"/>
    <property type="match status" value="1"/>
</dbReference>
<feature type="compositionally biased region" description="Basic and acidic residues" evidence="2">
    <location>
        <begin position="347"/>
        <end position="363"/>
    </location>
</feature>
<name>A0A7G9GL77_9FIRM</name>
<proteinExistence type="inferred from homology"/>
<evidence type="ECO:0000259" key="3">
    <source>
        <dbReference type="Pfam" id="PF07261"/>
    </source>
</evidence>
<evidence type="ECO:0000256" key="2">
    <source>
        <dbReference type="SAM" id="MobiDB-lite"/>
    </source>
</evidence>
<dbReference type="KEGG" id="ehn:H9Q80_15100"/>